<dbReference type="PANTHER" id="PTHR21541">
    <property type="entry name" value="BTB POZ DOMAIN CONTAINING 12"/>
    <property type="match status" value="1"/>
</dbReference>
<dbReference type="GO" id="GO:0000712">
    <property type="term" value="P:resolution of meiotic recombination intermediates"/>
    <property type="evidence" value="ECO:0007669"/>
    <property type="project" value="TreeGrafter"/>
</dbReference>
<dbReference type="EMBL" id="MCFE01000038">
    <property type="protein sequence ID" value="ORY04180.1"/>
    <property type="molecule type" value="Genomic_DNA"/>
</dbReference>
<evidence type="ECO:0000256" key="1">
    <source>
        <dbReference type="SAM" id="MobiDB-lite"/>
    </source>
</evidence>
<dbReference type="AlphaFoldDB" id="A0A1Y1Z1L6"/>
<evidence type="ECO:0000313" key="2">
    <source>
        <dbReference type="EMBL" id="ORY04180.1"/>
    </source>
</evidence>
<accession>A0A1Y1Z1L6</accession>
<gene>
    <name evidence="2" type="ORF">K493DRAFT_404775</name>
</gene>
<comment type="caution">
    <text evidence="2">The sequence shown here is derived from an EMBL/GenBank/DDBJ whole genome shotgun (WGS) entry which is preliminary data.</text>
</comment>
<protein>
    <submittedName>
        <fullName evidence="2">Uncharacterized protein</fullName>
    </submittedName>
</protein>
<organism evidence="2 3">
    <name type="scientific">Basidiobolus meristosporus CBS 931.73</name>
    <dbReference type="NCBI Taxonomy" id="1314790"/>
    <lineage>
        <taxon>Eukaryota</taxon>
        <taxon>Fungi</taxon>
        <taxon>Fungi incertae sedis</taxon>
        <taxon>Zoopagomycota</taxon>
        <taxon>Entomophthoromycotina</taxon>
        <taxon>Basidiobolomycetes</taxon>
        <taxon>Basidiobolales</taxon>
        <taxon>Basidiobolaceae</taxon>
        <taxon>Basidiobolus</taxon>
    </lineage>
</organism>
<dbReference type="OrthoDB" id="5576441at2759"/>
<reference evidence="2 3" key="1">
    <citation type="submission" date="2016-07" db="EMBL/GenBank/DDBJ databases">
        <title>Pervasive Adenine N6-methylation of Active Genes in Fungi.</title>
        <authorList>
            <consortium name="DOE Joint Genome Institute"/>
            <person name="Mondo S.J."/>
            <person name="Dannebaum R.O."/>
            <person name="Kuo R.C."/>
            <person name="Labutti K."/>
            <person name="Haridas S."/>
            <person name="Kuo A."/>
            <person name="Salamov A."/>
            <person name="Ahrendt S.R."/>
            <person name="Lipzen A."/>
            <person name="Sullivan W."/>
            <person name="Andreopoulos W.B."/>
            <person name="Clum A."/>
            <person name="Lindquist E."/>
            <person name="Daum C."/>
            <person name="Ramamoorthy G.K."/>
            <person name="Gryganskyi A."/>
            <person name="Culley D."/>
            <person name="Magnuson J.K."/>
            <person name="James T.Y."/>
            <person name="O'Malley M.A."/>
            <person name="Stajich J.E."/>
            <person name="Spatafora J.W."/>
            <person name="Visel A."/>
            <person name="Grigoriev I.V."/>
        </authorList>
    </citation>
    <scope>NUCLEOTIDE SEQUENCE [LARGE SCALE GENOMIC DNA]</scope>
    <source>
        <strain evidence="2 3">CBS 931.73</strain>
    </source>
</reference>
<dbReference type="InParanoid" id="A0A1Y1Z1L6"/>
<keyword evidence="3" id="KW-1185">Reference proteome</keyword>
<name>A0A1Y1Z1L6_9FUNG</name>
<dbReference type="GO" id="GO:0033557">
    <property type="term" value="C:Slx1-Slx4 complex"/>
    <property type="evidence" value="ECO:0007669"/>
    <property type="project" value="TreeGrafter"/>
</dbReference>
<evidence type="ECO:0000313" key="3">
    <source>
        <dbReference type="Proteomes" id="UP000193498"/>
    </source>
</evidence>
<sequence>MDDDDDDFRDLNIKTASKEKMSKYFGSAAISTFKPRRLALRSTNKIKLSQTTQKPQNTPPISEEIETIKDDREKIERAEEKEDIPPTQAFPLEEPFIGEEAKCRLEVTPSSIKILREDRNSQETSPPLHLDQNSKRLYDIRATEDIASQDAMDDIPATIALEAQSAKALAPSCPTNDHSIQEQAIEICPICQCPLVAFQSIQAKEDHMADIDSTVLLDTNAVERCLICQENISFMNEDRKSLHINACLDSKHHIIPAKPKSTETNTDATSVKTSEVYNTGIHYARMLHLKCCAKLRKLTYSQLIIQMNQLGVEQNWVNQSPTPAIEQVAFLEADEDFTEDVVIQPLPNVVLHKPRRIKPESDEDLQYALAMSTSLYQDHQDVYVPKQKRKRLHADRIPTRILPPVEAIAYLQLKAESWLVKSNSTHKPSGRKKDRDLKWWNLQACGPDMPSDATFTTDFFQKVLDRETPI</sequence>
<dbReference type="PANTHER" id="PTHR21541:SF3">
    <property type="entry name" value="STRUCTURE-SPECIFIC ENDONUCLEASE SUBUNIT SLX4"/>
    <property type="match status" value="1"/>
</dbReference>
<feature type="region of interest" description="Disordered" evidence="1">
    <location>
        <begin position="46"/>
        <end position="68"/>
    </location>
</feature>
<proteinExistence type="predicted"/>
<feature type="compositionally biased region" description="Polar residues" evidence="1">
    <location>
        <begin position="46"/>
        <end position="60"/>
    </location>
</feature>
<dbReference type="Proteomes" id="UP000193498">
    <property type="component" value="Unassembled WGS sequence"/>
</dbReference>